<keyword evidence="3" id="KW-0934">Plastid</keyword>
<organism evidence="11 12">
    <name type="scientific">Rhododendron griersonianum</name>
    <dbReference type="NCBI Taxonomy" id="479676"/>
    <lineage>
        <taxon>Eukaryota</taxon>
        <taxon>Viridiplantae</taxon>
        <taxon>Streptophyta</taxon>
        <taxon>Embryophyta</taxon>
        <taxon>Tracheophyta</taxon>
        <taxon>Spermatophyta</taxon>
        <taxon>Magnoliopsida</taxon>
        <taxon>eudicotyledons</taxon>
        <taxon>Gunneridae</taxon>
        <taxon>Pentapetalae</taxon>
        <taxon>asterids</taxon>
        <taxon>Ericales</taxon>
        <taxon>Ericaceae</taxon>
        <taxon>Ericoideae</taxon>
        <taxon>Rhodoreae</taxon>
        <taxon>Rhododendron</taxon>
    </lineage>
</organism>
<evidence type="ECO:0000256" key="7">
    <source>
        <dbReference type="ARBA" id="ARBA00023274"/>
    </source>
</evidence>
<keyword evidence="4" id="KW-0507">mRNA processing</keyword>
<dbReference type="AlphaFoldDB" id="A0AAV6I2V2"/>
<reference evidence="11" key="1">
    <citation type="submission" date="2020-08" db="EMBL/GenBank/DDBJ databases">
        <title>Plant Genome Project.</title>
        <authorList>
            <person name="Zhang R.-G."/>
        </authorList>
    </citation>
    <scope>NUCLEOTIDE SEQUENCE</scope>
    <source>
        <strain evidence="11">WSP0</strain>
        <tissue evidence="11">Leaf</tissue>
    </source>
</reference>
<dbReference type="InterPro" id="IPR050502">
    <property type="entry name" value="Euk_RNA-bind_prot"/>
</dbReference>
<comment type="caution">
    <text evidence="11">The sequence shown here is derived from an EMBL/GenBank/DDBJ whole genome shotgun (WGS) entry which is preliminary data.</text>
</comment>
<keyword evidence="12" id="KW-1185">Reference proteome</keyword>
<feature type="domain" description="RRM" evidence="10">
    <location>
        <begin position="131"/>
        <end position="274"/>
    </location>
</feature>
<name>A0AAV6I2V2_9ERIC</name>
<comment type="subcellular location">
    <subcellularLocation>
        <location evidence="1">Plastid</location>
        <location evidence="1">Chloroplast</location>
    </subcellularLocation>
</comment>
<dbReference type="InterPro" id="IPR012677">
    <property type="entry name" value="Nucleotide-bd_a/b_plait_sf"/>
</dbReference>
<proteinExistence type="predicted"/>
<dbReference type="InterPro" id="IPR048289">
    <property type="entry name" value="RRM2_NsCP33-like"/>
</dbReference>
<dbReference type="GO" id="GO:1990904">
    <property type="term" value="C:ribonucleoprotein complex"/>
    <property type="evidence" value="ECO:0007669"/>
    <property type="project" value="UniProtKB-KW"/>
</dbReference>
<keyword evidence="7" id="KW-0687">Ribonucleoprotein</keyword>
<dbReference type="Pfam" id="PF00076">
    <property type="entry name" value="RRM_1"/>
    <property type="match status" value="2"/>
</dbReference>
<evidence type="ECO:0000256" key="2">
    <source>
        <dbReference type="ARBA" id="ARBA00022528"/>
    </source>
</evidence>
<dbReference type="InterPro" id="IPR000504">
    <property type="entry name" value="RRM_dom"/>
</dbReference>
<dbReference type="PANTHER" id="PTHR48025:SF3">
    <property type="entry name" value="31 KDA RIBONUCLEOPROTEIN, CHLOROPLASTIC-RELATED"/>
    <property type="match status" value="1"/>
</dbReference>
<dbReference type="PANTHER" id="PTHR48025">
    <property type="entry name" value="OS02G0815200 PROTEIN"/>
    <property type="match status" value="1"/>
</dbReference>
<dbReference type="PROSITE" id="PS50102">
    <property type="entry name" value="RRM"/>
    <property type="match status" value="2"/>
</dbReference>
<dbReference type="SMART" id="SM00360">
    <property type="entry name" value="RRM"/>
    <property type="match status" value="2"/>
</dbReference>
<evidence type="ECO:0000256" key="9">
    <source>
        <dbReference type="SAM" id="MobiDB-lite"/>
    </source>
</evidence>
<evidence type="ECO:0000256" key="1">
    <source>
        <dbReference type="ARBA" id="ARBA00004229"/>
    </source>
</evidence>
<feature type="compositionally biased region" description="Acidic residues" evidence="9">
    <location>
        <begin position="83"/>
        <end position="99"/>
    </location>
</feature>
<evidence type="ECO:0000313" key="12">
    <source>
        <dbReference type="Proteomes" id="UP000823749"/>
    </source>
</evidence>
<dbReference type="GO" id="GO:1901259">
    <property type="term" value="P:chloroplast rRNA processing"/>
    <property type="evidence" value="ECO:0007669"/>
    <property type="project" value="TreeGrafter"/>
</dbReference>
<feature type="domain" description="RRM" evidence="10">
    <location>
        <begin position="297"/>
        <end position="375"/>
    </location>
</feature>
<sequence length="440" mass="48601">MSSALAPTVINPLSTSNGFLISLPSIFTTKTSPHPCLSIPPKAIKLHLLSLSSHSSFFSLKKKTQSLKLVPFVARTSDWAQQEEDDTAVVDEEEEEEFGWGEGEKVEAVGESDEEGFVGGGQEYQEPNEEAKLFVGNLPWEFDSEKLAQFFDQAGVVEVAELSVLTMWVLLGLESEKSAQFFYQAGVVEVDQVGVVEVAGSLSFMGSLDTFDVGGFWGVGVVEMAEVIYNRETDQSRGFGFVTMSTVEEAEKAAEMFNRYDLNGRFLTVNKASPKGSRAERPPRAFDRPPRDFGPSFKLYVGNLPWDMDNERLEQVFSEHGKVVDARVVYDRESGRSRGFGFVTMSTEAEMNEAVASLDGQIAVTQMTGGHKLDLLDLYISHYFMGFCHSIYGDDAGNWREVNQSPSDLLLVFRGNPSAMLTAAGPWKVIFDRPSAMLSD</sequence>
<dbReference type="EMBL" id="JACTNZ010000012">
    <property type="protein sequence ID" value="KAG5523016.1"/>
    <property type="molecule type" value="Genomic_DNA"/>
</dbReference>
<evidence type="ECO:0000256" key="6">
    <source>
        <dbReference type="ARBA" id="ARBA00022884"/>
    </source>
</evidence>
<evidence type="ECO:0000256" key="4">
    <source>
        <dbReference type="ARBA" id="ARBA00022664"/>
    </source>
</evidence>
<protein>
    <recommendedName>
        <fullName evidence="10">RRM domain-containing protein</fullName>
    </recommendedName>
</protein>
<dbReference type="CDD" id="cd21608">
    <property type="entry name" value="RRM2_NsCP33_like"/>
    <property type="match status" value="1"/>
</dbReference>
<dbReference type="GO" id="GO:0006397">
    <property type="term" value="P:mRNA processing"/>
    <property type="evidence" value="ECO:0007669"/>
    <property type="project" value="UniProtKB-KW"/>
</dbReference>
<feature type="region of interest" description="Disordered" evidence="9">
    <location>
        <begin position="83"/>
        <end position="103"/>
    </location>
</feature>
<keyword evidence="6 8" id="KW-0694">RNA-binding</keyword>
<dbReference type="Proteomes" id="UP000823749">
    <property type="component" value="Chromosome 12"/>
</dbReference>
<dbReference type="GO" id="GO:0009535">
    <property type="term" value="C:chloroplast thylakoid membrane"/>
    <property type="evidence" value="ECO:0007669"/>
    <property type="project" value="TreeGrafter"/>
</dbReference>
<dbReference type="InterPro" id="IPR035979">
    <property type="entry name" value="RBD_domain_sf"/>
</dbReference>
<evidence type="ECO:0000259" key="10">
    <source>
        <dbReference type="PROSITE" id="PS50102"/>
    </source>
</evidence>
<accession>A0AAV6I2V2</accession>
<dbReference type="GO" id="GO:0003729">
    <property type="term" value="F:mRNA binding"/>
    <property type="evidence" value="ECO:0007669"/>
    <property type="project" value="TreeGrafter"/>
</dbReference>
<keyword evidence="5" id="KW-0677">Repeat</keyword>
<evidence type="ECO:0000256" key="5">
    <source>
        <dbReference type="ARBA" id="ARBA00022737"/>
    </source>
</evidence>
<keyword evidence="2" id="KW-0150">Chloroplast</keyword>
<evidence type="ECO:0000256" key="3">
    <source>
        <dbReference type="ARBA" id="ARBA00022640"/>
    </source>
</evidence>
<dbReference type="SUPFAM" id="SSF54928">
    <property type="entry name" value="RNA-binding domain, RBD"/>
    <property type="match status" value="3"/>
</dbReference>
<evidence type="ECO:0000313" key="11">
    <source>
        <dbReference type="EMBL" id="KAG5523016.1"/>
    </source>
</evidence>
<evidence type="ECO:0000256" key="8">
    <source>
        <dbReference type="PROSITE-ProRule" id="PRU00176"/>
    </source>
</evidence>
<dbReference type="Gene3D" id="3.30.70.330">
    <property type="match status" value="3"/>
</dbReference>
<gene>
    <name evidence="11" type="ORF">RHGRI_034983</name>
</gene>